<protein>
    <submittedName>
        <fullName evidence="2">Uncharacterized protein</fullName>
    </submittedName>
</protein>
<dbReference type="Proteomes" id="UP000663824">
    <property type="component" value="Unassembled WGS sequence"/>
</dbReference>
<sequence>MQSKAIVKLHDASENDHTQTVSPDLVKNRTFEKATTRFVFTMHNRSPLSFILDGMIQDSGEIEILSRELHSSTETTESRLTIRGYKKSIGLYGVGYTLSFRILRDEVETTGYRLHIMLWIGNMRDSYFGWYISDSTNEALTPKQWWSKAERKSIINTMKTNATDENLNKGGGKTLLANFKELKLEIEMLTDNENNSMPSMIIRHKE</sequence>
<evidence type="ECO:0000313" key="1">
    <source>
        <dbReference type="EMBL" id="CAF2072800.1"/>
    </source>
</evidence>
<comment type="caution">
    <text evidence="2">The sequence shown here is derived from an EMBL/GenBank/DDBJ whole genome shotgun (WGS) entry which is preliminary data.</text>
</comment>
<proteinExistence type="predicted"/>
<organism evidence="2 3">
    <name type="scientific">Rotaria magnacalcarata</name>
    <dbReference type="NCBI Taxonomy" id="392030"/>
    <lineage>
        <taxon>Eukaryota</taxon>
        <taxon>Metazoa</taxon>
        <taxon>Spiralia</taxon>
        <taxon>Gnathifera</taxon>
        <taxon>Rotifera</taxon>
        <taxon>Eurotatoria</taxon>
        <taxon>Bdelloidea</taxon>
        <taxon>Philodinida</taxon>
        <taxon>Philodinidae</taxon>
        <taxon>Rotaria</taxon>
    </lineage>
</organism>
<dbReference type="AlphaFoldDB" id="A0A816YTM1"/>
<evidence type="ECO:0000313" key="2">
    <source>
        <dbReference type="EMBL" id="CAF2173716.1"/>
    </source>
</evidence>
<dbReference type="Proteomes" id="UP000663887">
    <property type="component" value="Unassembled WGS sequence"/>
</dbReference>
<evidence type="ECO:0000313" key="3">
    <source>
        <dbReference type="Proteomes" id="UP000663824"/>
    </source>
</evidence>
<dbReference type="EMBL" id="CAJNRE010018699">
    <property type="protein sequence ID" value="CAF2173716.1"/>
    <property type="molecule type" value="Genomic_DNA"/>
</dbReference>
<dbReference type="EMBL" id="CAJNRG010005145">
    <property type="protein sequence ID" value="CAF2072800.1"/>
    <property type="molecule type" value="Genomic_DNA"/>
</dbReference>
<name>A0A816YTM1_9BILA</name>
<gene>
    <name evidence="2" type="ORF">MBJ925_LOCUS33959</name>
    <name evidence="1" type="ORF">XDN619_LOCUS12920</name>
</gene>
<reference evidence="2" key="1">
    <citation type="submission" date="2021-02" db="EMBL/GenBank/DDBJ databases">
        <authorList>
            <person name="Nowell W R."/>
        </authorList>
    </citation>
    <scope>NUCLEOTIDE SEQUENCE</scope>
</reference>
<accession>A0A816YTM1</accession>